<gene>
    <name evidence="2" type="ORF">A2Z86_00150</name>
</gene>
<feature type="signal peptide" evidence="1">
    <location>
        <begin position="1"/>
        <end position="23"/>
    </location>
</feature>
<name>A0A1F5YD98_9BACT</name>
<organism evidence="2 3">
    <name type="scientific">Candidatus Glassbacteria bacterium GWA2_58_10</name>
    <dbReference type="NCBI Taxonomy" id="1817865"/>
    <lineage>
        <taxon>Bacteria</taxon>
        <taxon>Candidatus Glassiibacteriota</taxon>
    </lineage>
</organism>
<dbReference type="Gene3D" id="2.60.120.200">
    <property type="match status" value="1"/>
</dbReference>
<accession>A0A1F5YD98</accession>
<sequence>MFKHLTNLTVLYACSLLTGQAAAGEIFSDDFEGTRLSPKWETNAKDSTRGGFETRGRYVHSGKQSFRLTSISNNDHASGSNLRFFFLPGKDNCYFRWYAMFAPDFNQGNLMHWCVLSASRIDDQWSAFGKAGIRPDGTNFAVTNLEPANNWGRRPLPGGMGFYSYFPEMKISGDSLHYYGNRFEPEPPCLVERGRWYCFEVLVKLNEPGHHDGEQAFWIDGKEIYRQTGIRWRDSEVLKLNSLTLDVYIHHANQDNTCWFDDVVISTEYIGPLK</sequence>
<evidence type="ECO:0000313" key="3">
    <source>
        <dbReference type="Proteomes" id="UP000176992"/>
    </source>
</evidence>
<proteinExistence type="predicted"/>
<evidence type="ECO:0000256" key="1">
    <source>
        <dbReference type="SAM" id="SignalP"/>
    </source>
</evidence>
<keyword evidence="1" id="KW-0732">Signal</keyword>
<protein>
    <submittedName>
        <fullName evidence="2">Uncharacterized protein</fullName>
    </submittedName>
</protein>
<feature type="chain" id="PRO_5009522421" evidence="1">
    <location>
        <begin position="24"/>
        <end position="274"/>
    </location>
</feature>
<comment type="caution">
    <text evidence="2">The sequence shown here is derived from an EMBL/GenBank/DDBJ whole genome shotgun (WGS) entry which is preliminary data.</text>
</comment>
<evidence type="ECO:0000313" key="2">
    <source>
        <dbReference type="EMBL" id="OGF97821.1"/>
    </source>
</evidence>
<dbReference type="Proteomes" id="UP000176992">
    <property type="component" value="Unassembled WGS sequence"/>
</dbReference>
<dbReference type="AlphaFoldDB" id="A0A1F5YD98"/>
<dbReference type="EMBL" id="MFIV01000207">
    <property type="protein sequence ID" value="OGF97821.1"/>
    <property type="molecule type" value="Genomic_DNA"/>
</dbReference>
<reference evidence="2 3" key="1">
    <citation type="journal article" date="2016" name="Nat. Commun.">
        <title>Thousands of microbial genomes shed light on interconnected biogeochemical processes in an aquifer system.</title>
        <authorList>
            <person name="Anantharaman K."/>
            <person name="Brown C.T."/>
            <person name="Hug L.A."/>
            <person name="Sharon I."/>
            <person name="Castelle C.J."/>
            <person name="Probst A.J."/>
            <person name="Thomas B.C."/>
            <person name="Singh A."/>
            <person name="Wilkins M.J."/>
            <person name="Karaoz U."/>
            <person name="Brodie E.L."/>
            <person name="Williams K.H."/>
            <person name="Hubbard S.S."/>
            <person name="Banfield J.F."/>
        </authorList>
    </citation>
    <scope>NUCLEOTIDE SEQUENCE [LARGE SCALE GENOMIC DNA]</scope>
</reference>